<dbReference type="GO" id="GO:0008479">
    <property type="term" value="F:tRNA-guanosine(34) queuine transglycosylase activity"/>
    <property type="evidence" value="ECO:0007669"/>
    <property type="project" value="UniProtKB-EC"/>
</dbReference>
<dbReference type="InterPro" id="IPR004803">
    <property type="entry name" value="TGT"/>
</dbReference>
<reference evidence="8 9" key="1">
    <citation type="submission" date="2017-06" db="EMBL/GenBank/DDBJ databases">
        <title>A platform for efficient transgenesis in Macrostomum lignano, a flatworm model organism for stem cell research.</title>
        <authorList>
            <person name="Berezikov E."/>
        </authorList>
    </citation>
    <scope>NUCLEOTIDE SEQUENCE [LARGE SCALE GENOMIC DNA]</scope>
    <source>
        <strain evidence="8">DV1</strain>
        <tissue evidence="8">Whole organism</tissue>
    </source>
</reference>
<dbReference type="SUPFAM" id="SSF51713">
    <property type="entry name" value="tRNA-guanine transglycosylase"/>
    <property type="match status" value="1"/>
</dbReference>
<dbReference type="HAMAP" id="MF_00168">
    <property type="entry name" value="Q_tRNA_Tgt"/>
    <property type="match status" value="1"/>
</dbReference>
<keyword evidence="9" id="KW-1185">Reference proteome</keyword>
<dbReference type="Pfam" id="PF01702">
    <property type="entry name" value="TGT"/>
    <property type="match status" value="1"/>
</dbReference>
<evidence type="ECO:0000256" key="2">
    <source>
        <dbReference type="ARBA" id="ARBA00022679"/>
    </source>
</evidence>
<feature type="non-terminal residue" evidence="8">
    <location>
        <position position="1"/>
    </location>
</feature>
<dbReference type="GO" id="GO:0005829">
    <property type="term" value="C:cytosol"/>
    <property type="evidence" value="ECO:0007669"/>
    <property type="project" value="TreeGrafter"/>
</dbReference>
<dbReference type="OrthoDB" id="10249838at2759"/>
<gene>
    <name evidence="8" type="ORF">BOX15_Mlig011915g1</name>
</gene>
<evidence type="ECO:0000259" key="7">
    <source>
        <dbReference type="Pfam" id="PF01702"/>
    </source>
</evidence>
<keyword evidence="3" id="KW-0819">tRNA processing</keyword>
<sequence>IQRQALEVLYLPRPSLICMSMATSNAAYPLKFNIISKCGTTAARTAKMQLPHATVDTPVFMPVGTKGSLKALTTDELSKLGCRIMLGNTYHLGCRPGPEILSSSGGLHGYMHWPHALLTDSGGFQMVSLSKLCNIDEGGVTFTSPYDGTELRLTPEESIRIQNGIGADIMMQLDDVVHSSTTGPRVKEAMERSIRWLDRCLAANARPTQQCLFPIVQGGLDSDLRIQSLDALASRDVAGFAIGGLSGGEAKSTFWRIVKLCTERLPAGKPRYLMGVGLPLDLVVCVALGVDMFDCVLPTRTARFGVALVPEGQLQLKKRQFETDLRPIDDRCSCPCCTGGYSRAYLATLLKEDGVTLGCSLLTAHNVAYMLNLMSEMRQSLVDGKFSEFVRHFFRLQYPNPTDYPEWAVEALKSVGVSLLSGEDVKKSSCNVDGSGDVEVK</sequence>
<dbReference type="PANTHER" id="PTHR43530">
    <property type="entry name" value="QUEUINE TRNA-RIBOSYLTRANSFERASE CATALYTIC SUBUNIT 1"/>
    <property type="match status" value="1"/>
</dbReference>
<dbReference type="PANTHER" id="PTHR43530:SF1">
    <property type="entry name" value="QUEUINE TRNA-RIBOSYLTRANSFERASE CATALYTIC SUBUNIT 1"/>
    <property type="match status" value="1"/>
</dbReference>
<dbReference type="EC" id="2.4.2.64" evidence="6"/>
<accession>A0A267F7T0</accession>
<evidence type="ECO:0000256" key="4">
    <source>
        <dbReference type="ARBA" id="ARBA00022723"/>
    </source>
</evidence>
<dbReference type="InterPro" id="IPR002616">
    <property type="entry name" value="tRNA_ribo_trans-like"/>
</dbReference>
<protein>
    <recommendedName>
        <fullName evidence="6">tRNA-guanosine(34) queuine transglycosylase</fullName>
        <ecNumber evidence="6">2.4.2.64</ecNumber>
    </recommendedName>
</protein>
<evidence type="ECO:0000256" key="3">
    <source>
        <dbReference type="ARBA" id="ARBA00022694"/>
    </source>
</evidence>
<dbReference type="Gene3D" id="3.20.20.105">
    <property type="entry name" value="Queuine tRNA-ribosyltransferase-like"/>
    <property type="match status" value="1"/>
</dbReference>
<dbReference type="Proteomes" id="UP000215902">
    <property type="component" value="Unassembled WGS sequence"/>
</dbReference>
<evidence type="ECO:0000256" key="6">
    <source>
        <dbReference type="ARBA" id="ARBA00024223"/>
    </source>
</evidence>
<dbReference type="STRING" id="282301.A0A267F7T0"/>
<organism evidence="8 9">
    <name type="scientific">Macrostomum lignano</name>
    <dbReference type="NCBI Taxonomy" id="282301"/>
    <lineage>
        <taxon>Eukaryota</taxon>
        <taxon>Metazoa</taxon>
        <taxon>Spiralia</taxon>
        <taxon>Lophotrochozoa</taxon>
        <taxon>Platyhelminthes</taxon>
        <taxon>Rhabditophora</taxon>
        <taxon>Macrostomorpha</taxon>
        <taxon>Macrostomida</taxon>
        <taxon>Macrostomidae</taxon>
        <taxon>Macrostomum</taxon>
    </lineage>
</organism>
<keyword evidence="1" id="KW-0328">Glycosyltransferase</keyword>
<comment type="caution">
    <text evidence="8">The sequence shown here is derived from an EMBL/GenBank/DDBJ whole genome shotgun (WGS) entry which is preliminary data.</text>
</comment>
<keyword evidence="4" id="KW-0479">Metal-binding</keyword>
<keyword evidence="2" id="KW-0808">Transferase</keyword>
<evidence type="ECO:0000256" key="1">
    <source>
        <dbReference type="ARBA" id="ARBA00022676"/>
    </source>
</evidence>
<dbReference type="InterPro" id="IPR036511">
    <property type="entry name" value="TGT-like_sf"/>
</dbReference>
<dbReference type="AlphaFoldDB" id="A0A267F7T0"/>
<proteinExistence type="inferred from homology"/>
<name>A0A267F7T0_9PLAT</name>
<dbReference type="NCBIfam" id="TIGR00449">
    <property type="entry name" value="tgt_general"/>
    <property type="match status" value="1"/>
</dbReference>
<evidence type="ECO:0000313" key="9">
    <source>
        <dbReference type="Proteomes" id="UP000215902"/>
    </source>
</evidence>
<dbReference type="GO" id="GO:0046872">
    <property type="term" value="F:metal ion binding"/>
    <property type="evidence" value="ECO:0007669"/>
    <property type="project" value="UniProtKB-KW"/>
</dbReference>
<dbReference type="EMBL" id="NIVC01001286">
    <property type="protein sequence ID" value="PAA69831.1"/>
    <property type="molecule type" value="Genomic_DNA"/>
</dbReference>
<dbReference type="GO" id="GO:0006400">
    <property type="term" value="P:tRNA modification"/>
    <property type="evidence" value="ECO:0007669"/>
    <property type="project" value="InterPro"/>
</dbReference>
<feature type="domain" description="tRNA-guanine(15) transglycosylase-like" evidence="7">
    <location>
        <begin position="41"/>
        <end position="396"/>
    </location>
</feature>
<evidence type="ECO:0000256" key="5">
    <source>
        <dbReference type="ARBA" id="ARBA00022833"/>
    </source>
</evidence>
<keyword evidence="5" id="KW-0862">Zinc</keyword>
<evidence type="ECO:0000313" key="8">
    <source>
        <dbReference type="EMBL" id="PAA69831.1"/>
    </source>
</evidence>
<dbReference type="NCBIfam" id="TIGR00430">
    <property type="entry name" value="Q_tRNA_tgt"/>
    <property type="match status" value="1"/>
</dbReference>